<evidence type="ECO:0008006" key="5">
    <source>
        <dbReference type="Google" id="ProtNLM"/>
    </source>
</evidence>
<feature type="compositionally biased region" description="Basic and acidic residues" evidence="1">
    <location>
        <begin position="232"/>
        <end position="256"/>
    </location>
</feature>
<dbReference type="AlphaFoldDB" id="A0A371AVQ3"/>
<proteinExistence type="predicted"/>
<feature type="signal peptide" evidence="2">
    <location>
        <begin position="1"/>
        <end position="18"/>
    </location>
</feature>
<feature type="region of interest" description="Disordered" evidence="1">
    <location>
        <begin position="215"/>
        <end position="290"/>
    </location>
</feature>
<protein>
    <recommendedName>
        <fullName evidence="5">PsbP C-terminal domain-containing protein</fullName>
    </recommendedName>
</protein>
<organism evidence="3 4">
    <name type="scientific">Anaerosacchariphilus polymeriproducens</name>
    <dbReference type="NCBI Taxonomy" id="1812858"/>
    <lineage>
        <taxon>Bacteria</taxon>
        <taxon>Bacillati</taxon>
        <taxon>Bacillota</taxon>
        <taxon>Clostridia</taxon>
        <taxon>Lachnospirales</taxon>
        <taxon>Lachnospiraceae</taxon>
        <taxon>Anaerosacchariphilus</taxon>
    </lineage>
</organism>
<sequence length="429" mass="48701">MKKKLILLLLGFSIAVSGCGGSKGKGYPVLGDSTRGYDGYEYLYDDVLTTESEENSETKKMESKELVVYLPKSDYNSVNRTMAYSEKMGVSINLILNPTMRHEEEDFLLTENLEYYFNSESEYEYESAQELEKTEVKGNDKKAKIAATYCKYDEYEEKYNVYSDTYYMVRLKNKMKLLVKVTVKESEVTGKTEDLIEELEKFYGFNIEWNQEEAQEKLEKMEGQTPSASSNNEKEKGNKDSSESEEKNTESTKSEEETNSNSFMNSDDFKPVEEDDKDTTSSSGKSDSAEKYIKFDLPEGWKEDVNDGDDLIQTYAPNGDSSFADQYFAINKMEVGPTDDALESGIEEMKRIVAEAQNIDKKDINATKMETKCMGEVYYMDIIKKGQNAKFKMYIGGKNGNLYAIVACSSGNGEVFNIVNDILENGQVQ</sequence>
<comment type="caution">
    <text evidence="3">The sequence shown here is derived from an EMBL/GenBank/DDBJ whole genome shotgun (WGS) entry which is preliminary data.</text>
</comment>
<dbReference type="OrthoDB" id="10007450at2"/>
<evidence type="ECO:0000256" key="1">
    <source>
        <dbReference type="SAM" id="MobiDB-lite"/>
    </source>
</evidence>
<gene>
    <name evidence="3" type="ORF">DWV06_08495</name>
</gene>
<keyword evidence="2" id="KW-0732">Signal</keyword>
<keyword evidence="4" id="KW-1185">Reference proteome</keyword>
<dbReference type="EMBL" id="QRCT01000020">
    <property type="protein sequence ID" value="RDU23612.1"/>
    <property type="molecule type" value="Genomic_DNA"/>
</dbReference>
<dbReference type="Proteomes" id="UP000255036">
    <property type="component" value="Unassembled WGS sequence"/>
</dbReference>
<evidence type="ECO:0000256" key="2">
    <source>
        <dbReference type="SAM" id="SignalP"/>
    </source>
</evidence>
<evidence type="ECO:0000313" key="4">
    <source>
        <dbReference type="Proteomes" id="UP000255036"/>
    </source>
</evidence>
<dbReference type="RefSeq" id="WP_115481757.1">
    <property type="nucleotide sequence ID" value="NZ_QRCT01000020.1"/>
</dbReference>
<accession>A0A371AVQ3</accession>
<dbReference type="PROSITE" id="PS51257">
    <property type="entry name" value="PROKAR_LIPOPROTEIN"/>
    <property type="match status" value="1"/>
</dbReference>
<name>A0A371AVQ3_9FIRM</name>
<evidence type="ECO:0000313" key="3">
    <source>
        <dbReference type="EMBL" id="RDU23612.1"/>
    </source>
</evidence>
<reference evidence="3 4" key="1">
    <citation type="submission" date="2018-07" db="EMBL/GenBank/DDBJ databases">
        <title>Anaerosacharophilus polymeroproducens gen. nov. sp. nov., an anaerobic bacterium isolated from salt field.</title>
        <authorList>
            <person name="Kim W."/>
            <person name="Yang S.-H."/>
            <person name="Oh J."/>
            <person name="Lee J.-H."/>
            <person name="Kwon K.K."/>
        </authorList>
    </citation>
    <scope>NUCLEOTIDE SEQUENCE [LARGE SCALE GENOMIC DNA]</scope>
    <source>
        <strain evidence="3 4">MCWD5</strain>
    </source>
</reference>
<feature type="chain" id="PRO_5039650150" description="PsbP C-terminal domain-containing protein" evidence="2">
    <location>
        <begin position="19"/>
        <end position="429"/>
    </location>
</feature>